<dbReference type="AlphaFoldDB" id="R0M272"/>
<evidence type="ECO:0000256" key="9">
    <source>
        <dbReference type="ARBA" id="ARBA00022490"/>
    </source>
</evidence>
<dbReference type="Pfam" id="PF01044">
    <property type="entry name" value="Vinculin"/>
    <property type="match status" value="1"/>
</dbReference>
<dbReference type="GO" id="GO:0098609">
    <property type="term" value="P:cell-cell adhesion"/>
    <property type="evidence" value="ECO:0007669"/>
    <property type="project" value="TreeGrafter"/>
</dbReference>
<keyword evidence="13" id="KW-0472">Membrane</keyword>
<keyword evidence="21" id="KW-1185">Reference proteome</keyword>
<keyword evidence="10" id="KW-0221">Differentiation</keyword>
<evidence type="ECO:0000256" key="13">
    <source>
        <dbReference type="ARBA" id="ARBA00023136"/>
    </source>
</evidence>
<dbReference type="InterPro" id="IPR000633">
    <property type="entry name" value="Vinculin_CS"/>
</dbReference>
<comment type="subcellular location">
    <subcellularLocation>
        <location evidence="5">Cell junction</location>
        <location evidence="5">Adherens junction</location>
    </subcellularLocation>
    <subcellularLocation>
        <location evidence="3">Cell membrane</location>
        <topology evidence="3">Peripheral membrane protein</topology>
        <orientation evidence="3">Cytoplasmic side</orientation>
    </subcellularLocation>
    <subcellularLocation>
        <location evidence="4">Cell projection</location>
        <location evidence="4">Axon</location>
    </subcellularLocation>
    <subcellularLocation>
        <location evidence="2">Cytoplasm</location>
        <location evidence="2">Cytoskeleton</location>
    </subcellularLocation>
    <subcellularLocation>
        <location evidence="1">Nucleus</location>
    </subcellularLocation>
</comment>
<evidence type="ECO:0000256" key="6">
    <source>
        <dbReference type="ARBA" id="ARBA00008376"/>
    </source>
</evidence>
<evidence type="ECO:0000256" key="19">
    <source>
        <dbReference type="SAM" id="MobiDB-lite"/>
    </source>
</evidence>
<dbReference type="InterPro" id="IPR036723">
    <property type="entry name" value="Alpha-catenin/vinculin-like_sf"/>
</dbReference>
<dbReference type="GO" id="GO:0030154">
    <property type="term" value="P:cell differentiation"/>
    <property type="evidence" value="ECO:0007669"/>
    <property type="project" value="UniProtKB-KW"/>
</dbReference>
<dbReference type="Gene3D" id="1.20.120.230">
    <property type="entry name" value="Alpha-catenin/vinculin-like"/>
    <property type="match status" value="2"/>
</dbReference>
<evidence type="ECO:0000256" key="5">
    <source>
        <dbReference type="ARBA" id="ARBA00004536"/>
    </source>
</evidence>
<evidence type="ECO:0000313" key="20">
    <source>
        <dbReference type="EMBL" id="EOB08205.1"/>
    </source>
</evidence>
<organism evidence="20 21">
    <name type="scientific">Anas platyrhynchos</name>
    <name type="common">Mallard</name>
    <name type="synonym">Anas boschas</name>
    <dbReference type="NCBI Taxonomy" id="8839"/>
    <lineage>
        <taxon>Eukaryota</taxon>
        <taxon>Metazoa</taxon>
        <taxon>Chordata</taxon>
        <taxon>Craniata</taxon>
        <taxon>Vertebrata</taxon>
        <taxon>Euteleostomi</taxon>
        <taxon>Archelosauria</taxon>
        <taxon>Archosauria</taxon>
        <taxon>Dinosauria</taxon>
        <taxon>Saurischia</taxon>
        <taxon>Theropoda</taxon>
        <taxon>Coelurosauria</taxon>
        <taxon>Aves</taxon>
        <taxon>Neognathae</taxon>
        <taxon>Galloanserae</taxon>
        <taxon>Anseriformes</taxon>
        <taxon>Anatidae</taxon>
        <taxon>Anatinae</taxon>
        <taxon>Anas</taxon>
    </lineage>
</organism>
<evidence type="ECO:0000256" key="14">
    <source>
        <dbReference type="ARBA" id="ARBA00023212"/>
    </source>
</evidence>
<dbReference type="GO" id="GO:0005634">
    <property type="term" value="C:nucleus"/>
    <property type="evidence" value="ECO:0007669"/>
    <property type="project" value="UniProtKB-SubCell"/>
</dbReference>
<keyword evidence="7" id="KW-0217">Developmental protein</keyword>
<dbReference type="EMBL" id="KB742464">
    <property type="protein sequence ID" value="EOB08205.1"/>
    <property type="molecule type" value="Genomic_DNA"/>
</dbReference>
<evidence type="ECO:0000256" key="17">
    <source>
        <dbReference type="ARBA" id="ARBA00023806"/>
    </source>
</evidence>
<evidence type="ECO:0000256" key="1">
    <source>
        <dbReference type="ARBA" id="ARBA00004123"/>
    </source>
</evidence>
<evidence type="ECO:0000256" key="16">
    <source>
        <dbReference type="ARBA" id="ARBA00023273"/>
    </source>
</evidence>
<feature type="region of interest" description="Disordered" evidence="19">
    <location>
        <begin position="339"/>
        <end position="359"/>
    </location>
</feature>
<dbReference type="GO" id="GO:0005912">
    <property type="term" value="C:adherens junction"/>
    <property type="evidence" value="ECO:0007669"/>
    <property type="project" value="UniProtKB-SubCell"/>
</dbReference>
<comment type="similarity">
    <text evidence="6">Belongs to the vinculin/alpha-catenin family.</text>
</comment>
<dbReference type="InterPro" id="IPR001033">
    <property type="entry name" value="Alpha_catenin"/>
</dbReference>
<dbReference type="FunFam" id="1.20.120.230:FF:000006">
    <property type="entry name" value="Catenin alpha 1"/>
    <property type="match status" value="1"/>
</dbReference>
<keyword evidence="11" id="KW-0130">Cell adhesion</keyword>
<feature type="region of interest" description="Disordered" evidence="19">
    <location>
        <begin position="1"/>
        <end position="20"/>
    </location>
</feature>
<evidence type="ECO:0000256" key="18">
    <source>
        <dbReference type="ARBA" id="ARBA00029822"/>
    </source>
</evidence>
<keyword evidence="9" id="KW-0963">Cytoplasm</keyword>
<dbReference type="PROSITE" id="PS00663">
    <property type="entry name" value="VINCULIN_1"/>
    <property type="match status" value="1"/>
</dbReference>
<dbReference type="GO" id="GO:0030424">
    <property type="term" value="C:axon"/>
    <property type="evidence" value="ECO:0007669"/>
    <property type="project" value="UniProtKB-SubCell"/>
</dbReference>
<name>R0M272_ANAPL</name>
<proteinExistence type="inferred from homology"/>
<dbReference type="Proteomes" id="UP000296049">
    <property type="component" value="Unassembled WGS sequence"/>
</dbReference>
<keyword evidence="12" id="KW-0965">Cell junction</keyword>
<dbReference type="SUPFAM" id="SSF47220">
    <property type="entry name" value="alpha-catenin/vinculin-like"/>
    <property type="match status" value="1"/>
</dbReference>
<evidence type="ECO:0000256" key="4">
    <source>
        <dbReference type="ARBA" id="ARBA00004489"/>
    </source>
</evidence>
<keyword evidence="14" id="KW-0206">Cytoskeleton</keyword>
<keyword evidence="8" id="KW-1003">Cell membrane</keyword>
<sequence length="1024" mass="113424">MRCLQTTDGKQLEGGGQREKQRALPKSCLLKVLEKQLKKMLQGSKTRLSLVQLATLIKMKRERRAMLCGDGQNRVFVAVNAGLSNTGVAGRLPVEAPLAPLGELQLLSEESLLGVRGGFVRPWSGLWVMLGGFWRQGGGPSKRWEADGVEEVLLGGGGGEQRGSVPADRSCLCCGSAWGSNFNIFHPEECVACTCSSSIGFYPVTSECNNLHLAETHFPGKNGILIGRRAGDGSLSSVGNLALREGAEHPAQLLYLTKDKFCHFEDLVGGANDDYLDARFKSGSLYYFKGLTKSSKTCYCLEKGLLARKHTNTGFKVGRVRTGCSSKVCWTRRDVQPLPHRGSRGSSSPYVGVRTGSQSRTVDVPRSAEGCTGCQGPNERWWCLYEVRPRRSALSACLQCSVPQMDDWEYDFCNVTYHFEMGPEKFGNQDSHSREATGATCYSTLPRSASIGPQAAVICDLMQANFTAGTRSSSLIESVSHLGINAEELSSSPVTTLVNTSNKGPSGKKKGRSKKAHVLAASVEQATQNFLEKGDQIAKESQDLKEELVAAVEDVRKQGETMRIASSEFADDPCSSVKRGTMVRAARALLSAVTRLLILADMADVMRLLSHLKIVEEALEAVKNATNEQDLANRFKEFGKEMVKLNYVAARRQQELKDPHCRDEMAAARGALKKNATMLYTASQAFLRHPDVAATRANRDYVFKQVQEAIAGISNAAQATSPTDENKGHTGIGELAAALNEFDCQKEADCEFWVAVEYPRQFWKAVDKTPCLPFRNRNAFQLRSFLIVCLHYIIRSCHSRRAEKQRFDFSWEAAIGKEKRCSSWTVEISQAFIVKGGGRFYEKLDLDDLKSPLFSDLAIKQRVKKCDLSDLQNLNLPQTQLPAEQPGGCDEHQALTASSRIQWSLEREEDLMNDLEPWLDICGVKPFADLDELQQNCSGCGVNRGIRWCFEDKNPQTQKKLQAFDYQQWRFDLVLTLRTENKFPFAECEKIHVGTSISQKITLAVKQLQLQLMTSNDEGVRQAV</sequence>
<feature type="compositionally biased region" description="Polar residues" evidence="19">
    <location>
        <begin position="344"/>
        <end position="359"/>
    </location>
</feature>
<evidence type="ECO:0000256" key="15">
    <source>
        <dbReference type="ARBA" id="ARBA00023242"/>
    </source>
</evidence>
<evidence type="ECO:0000256" key="11">
    <source>
        <dbReference type="ARBA" id="ARBA00022889"/>
    </source>
</evidence>
<feature type="region of interest" description="Disordered" evidence="19">
    <location>
        <begin position="495"/>
        <end position="514"/>
    </location>
</feature>
<keyword evidence="16" id="KW-0966">Cell projection</keyword>
<reference evidence="21" key="1">
    <citation type="journal article" date="2013" name="Nat. Genet.">
        <title>The duck genome and transcriptome provide insight into an avian influenza virus reservoir species.</title>
        <authorList>
            <person name="Huang Y."/>
            <person name="Li Y."/>
            <person name="Burt D.W."/>
            <person name="Chen H."/>
            <person name="Zhang Y."/>
            <person name="Qian W."/>
            <person name="Kim H."/>
            <person name="Gan S."/>
            <person name="Zhao Y."/>
            <person name="Li J."/>
            <person name="Yi K."/>
            <person name="Feng H."/>
            <person name="Zhu P."/>
            <person name="Li B."/>
            <person name="Liu Q."/>
            <person name="Fairley S."/>
            <person name="Magor K.E."/>
            <person name="Du Z."/>
            <person name="Hu X."/>
            <person name="Goodman L."/>
            <person name="Tafer H."/>
            <person name="Vignal A."/>
            <person name="Lee T."/>
            <person name="Kim K.W."/>
            <person name="Sheng Z."/>
            <person name="An Y."/>
            <person name="Searle S."/>
            <person name="Herrero J."/>
            <person name="Groenen M.A."/>
            <person name="Crooijmans R.P."/>
            <person name="Faraut T."/>
            <person name="Cai Q."/>
            <person name="Webster R.G."/>
            <person name="Aldridge J.R."/>
            <person name="Warren W.C."/>
            <person name="Bartschat S."/>
            <person name="Kehr S."/>
            <person name="Marz M."/>
            <person name="Stadler P.F."/>
            <person name="Smith J."/>
            <person name="Kraus R.H."/>
            <person name="Zhao Y."/>
            <person name="Ren L."/>
            <person name="Fei J."/>
            <person name="Morisson M."/>
            <person name="Kaiser P."/>
            <person name="Griffin D.K."/>
            <person name="Rao M."/>
            <person name="Pitel F."/>
            <person name="Wang J."/>
            <person name="Li N."/>
        </authorList>
    </citation>
    <scope>NUCLEOTIDE SEQUENCE [LARGE SCALE GENOMIC DNA]</scope>
</reference>
<dbReference type="GO" id="GO:0005198">
    <property type="term" value="F:structural molecule activity"/>
    <property type="evidence" value="ECO:0007669"/>
    <property type="project" value="InterPro"/>
</dbReference>
<dbReference type="PRINTS" id="PR00805">
    <property type="entry name" value="ALPHACATENIN"/>
</dbReference>
<gene>
    <name evidence="20" type="ORF">Anapl_05531</name>
</gene>
<dbReference type="GO" id="GO:0016342">
    <property type="term" value="C:catenin complex"/>
    <property type="evidence" value="ECO:0007669"/>
    <property type="project" value="TreeGrafter"/>
</dbReference>
<protein>
    <recommendedName>
        <fullName evidence="17">Catenin alpha-2</fullName>
    </recommendedName>
    <alternativeName>
        <fullName evidence="18">Alpha N-catenin</fullName>
    </alternativeName>
</protein>
<dbReference type="GO" id="GO:0051015">
    <property type="term" value="F:actin filament binding"/>
    <property type="evidence" value="ECO:0007669"/>
    <property type="project" value="InterPro"/>
</dbReference>
<dbReference type="GO" id="GO:0008013">
    <property type="term" value="F:beta-catenin binding"/>
    <property type="evidence" value="ECO:0007669"/>
    <property type="project" value="TreeGrafter"/>
</dbReference>
<dbReference type="PANTHER" id="PTHR18914">
    <property type="entry name" value="ALPHA CATENIN"/>
    <property type="match status" value="1"/>
</dbReference>
<evidence type="ECO:0000256" key="2">
    <source>
        <dbReference type="ARBA" id="ARBA00004245"/>
    </source>
</evidence>
<evidence type="ECO:0000256" key="7">
    <source>
        <dbReference type="ARBA" id="ARBA00022473"/>
    </source>
</evidence>
<evidence type="ECO:0000256" key="8">
    <source>
        <dbReference type="ARBA" id="ARBA00022475"/>
    </source>
</evidence>
<evidence type="ECO:0000313" key="21">
    <source>
        <dbReference type="Proteomes" id="UP000296049"/>
    </source>
</evidence>
<dbReference type="GO" id="GO:0015629">
    <property type="term" value="C:actin cytoskeleton"/>
    <property type="evidence" value="ECO:0007669"/>
    <property type="project" value="InterPro"/>
</dbReference>
<dbReference type="PANTHER" id="PTHR18914:SF23">
    <property type="entry name" value="CATENIN ALPHA-2"/>
    <property type="match status" value="1"/>
</dbReference>
<dbReference type="GO" id="GO:0016477">
    <property type="term" value="P:cell migration"/>
    <property type="evidence" value="ECO:0007669"/>
    <property type="project" value="TreeGrafter"/>
</dbReference>
<dbReference type="InterPro" id="IPR006077">
    <property type="entry name" value="Vinculin/catenin"/>
</dbReference>
<evidence type="ECO:0000256" key="3">
    <source>
        <dbReference type="ARBA" id="ARBA00004413"/>
    </source>
</evidence>
<dbReference type="GO" id="GO:0045296">
    <property type="term" value="F:cadherin binding"/>
    <property type="evidence" value="ECO:0007669"/>
    <property type="project" value="InterPro"/>
</dbReference>
<evidence type="ECO:0000256" key="10">
    <source>
        <dbReference type="ARBA" id="ARBA00022782"/>
    </source>
</evidence>
<accession>R0M272</accession>
<evidence type="ECO:0000256" key="12">
    <source>
        <dbReference type="ARBA" id="ARBA00022949"/>
    </source>
</evidence>
<keyword evidence="15" id="KW-0539">Nucleus</keyword>